<gene>
    <name evidence="3" type="primary">hmuV_2</name>
    <name evidence="3" type="ORF">NCTC11801_02055</name>
</gene>
<evidence type="ECO:0000313" key="4">
    <source>
        <dbReference type="Proteomes" id="UP000254208"/>
    </source>
</evidence>
<dbReference type="PANTHER" id="PTHR42794">
    <property type="entry name" value="HEMIN IMPORT ATP-BINDING PROTEIN HMUV"/>
    <property type="match status" value="1"/>
</dbReference>
<dbReference type="GO" id="GO:0016787">
    <property type="term" value="F:hydrolase activity"/>
    <property type="evidence" value="ECO:0007669"/>
    <property type="project" value="UniProtKB-KW"/>
</dbReference>
<organism evidence="3 4">
    <name type="scientific">Providencia rettgeri</name>
    <dbReference type="NCBI Taxonomy" id="587"/>
    <lineage>
        <taxon>Bacteria</taxon>
        <taxon>Pseudomonadati</taxon>
        <taxon>Pseudomonadota</taxon>
        <taxon>Gammaproteobacteria</taxon>
        <taxon>Enterobacterales</taxon>
        <taxon>Morganellaceae</taxon>
        <taxon>Providencia</taxon>
    </lineage>
</organism>
<dbReference type="EC" id="3.6.3.-" evidence="3"/>
<evidence type="ECO:0000313" key="3">
    <source>
        <dbReference type="EMBL" id="SUC31108.1"/>
    </source>
</evidence>
<keyword evidence="3" id="KW-0547">Nucleotide-binding</keyword>
<dbReference type="GO" id="GO:0005524">
    <property type="term" value="F:ATP binding"/>
    <property type="evidence" value="ECO:0007669"/>
    <property type="project" value="UniProtKB-KW"/>
</dbReference>
<protein>
    <submittedName>
        <fullName evidence="3">Hemin import ATP-binding protein HmuV</fullName>
        <ecNumber evidence="3">3.6.3.-</ecNumber>
    </submittedName>
</protein>
<dbReference type="Gene3D" id="3.40.50.300">
    <property type="entry name" value="P-loop containing nucleotide triphosphate hydrolases"/>
    <property type="match status" value="1"/>
</dbReference>
<keyword evidence="3" id="KW-0067">ATP-binding</keyword>
<sequence length="84" mass="9871">MLAILLAQLWGDEPVSKWLFLNKPTSVLDIHHQQHLFRLLRHLVNTRKINVCCVLRDLNLTARFADHIILMHQGQIIAEYLSLY</sequence>
<dbReference type="PANTHER" id="PTHR42794:SF1">
    <property type="entry name" value="HEMIN IMPORT ATP-BINDING PROTEIN HMUV"/>
    <property type="match status" value="1"/>
</dbReference>
<dbReference type="AlphaFoldDB" id="A0A379FR01"/>
<keyword evidence="2" id="KW-1278">Translocase</keyword>
<dbReference type="InterPro" id="IPR027417">
    <property type="entry name" value="P-loop_NTPase"/>
</dbReference>
<reference evidence="3 4" key="1">
    <citation type="submission" date="2018-06" db="EMBL/GenBank/DDBJ databases">
        <authorList>
            <consortium name="Pathogen Informatics"/>
            <person name="Doyle S."/>
        </authorList>
    </citation>
    <scope>NUCLEOTIDE SEQUENCE [LARGE SCALE GENOMIC DNA]</scope>
    <source>
        <strain evidence="3 4">NCTC11801</strain>
    </source>
</reference>
<evidence type="ECO:0000256" key="2">
    <source>
        <dbReference type="ARBA" id="ARBA00022967"/>
    </source>
</evidence>
<proteinExistence type="predicted"/>
<dbReference type="Proteomes" id="UP000254208">
    <property type="component" value="Unassembled WGS sequence"/>
</dbReference>
<keyword evidence="1" id="KW-0813">Transport</keyword>
<accession>A0A379FR01</accession>
<evidence type="ECO:0000256" key="1">
    <source>
        <dbReference type="ARBA" id="ARBA00022448"/>
    </source>
</evidence>
<dbReference type="EMBL" id="UGTZ01000001">
    <property type="protein sequence ID" value="SUC31108.1"/>
    <property type="molecule type" value="Genomic_DNA"/>
</dbReference>
<name>A0A379FR01_PRORE</name>
<keyword evidence="3" id="KW-0378">Hydrolase</keyword>
<dbReference type="OrthoDB" id="5292475at2"/>
<dbReference type="SUPFAM" id="SSF52540">
    <property type="entry name" value="P-loop containing nucleoside triphosphate hydrolases"/>
    <property type="match status" value="1"/>
</dbReference>